<name>H5SKH3_9BACT</name>
<keyword evidence="1" id="KW-0732">Signal</keyword>
<reference evidence="2" key="1">
    <citation type="journal article" date="2005" name="Environ. Microbiol.">
        <title>Genetic and functional properties of uncultivated thermophilic crenarchaeotes from a subsurface gold mine as revealed by analysis of genome fragments.</title>
        <authorList>
            <person name="Nunoura T."/>
            <person name="Hirayama H."/>
            <person name="Takami H."/>
            <person name="Oida H."/>
            <person name="Nishi S."/>
            <person name="Shimamura S."/>
            <person name="Suzuki Y."/>
            <person name="Inagaki F."/>
            <person name="Takai K."/>
            <person name="Nealson K.H."/>
            <person name="Horikoshi K."/>
        </authorList>
    </citation>
    <scope>NUCLEOTIDE SEQUENCE</scope>
</reference>
<sequence length="499" mass="54405">MARVAVLSILLGGIIFALPALAAPISGSAQLDLVMKSSSCDVNEDGDLFTDEDPPNGIDDDGDTLIDEDICRKIDLGVFKFELNVILSLSISGLELTSTSVLTFKGIEYQAFTASATLGALTLKNILVFAPSITEIEFVRTSDLAHLRYCVRRAAPGDVTPPFRDCPLPDSYLYWLLEDVGFYHPTVANLALAQAFDGGGMLDADLTLRKSIFDLTLPIGGLLFSLHAMAANVGTASPEFRMGFVLTVEGQTVSGLTVRSETWVGARQGLECFAECKPLERLYGGIVIDEFTPQEEKIFIRNLKIWGITLHARAEFQLFEQPDLTGKNCSTQVICLLEINAIGQIQPINLTLNNTLRLGPGLDAKFNVLTTTVKIGDVAVEAFWEFYPDSIGAWKVYLAQLVGSFDPPGLHVQSEIKFCTGISLALCSTENILKHTLTLTIAMGDFRGELRVIFLGLIKDFHQAWVDGIWRIGPVELTSSAVLTVEYISALALGVQVRF</sequence>
<feature type="chain" id="PRO_5003597695" evidence="1">
    <location>
        <begin position="23"/>
        <end position="499"/>
    </location>
</feature>
<dbReference type="EMBL" id="AP011754">
    <property type="protein sequence ID" value="BAL56659.1"/>
    <property type="molecule type" value="Genomic_DNA"/>
</dbReference>
<accession>H5SKH3</accession>
<organism evidence="2">
    <name type="scientific">uncultured Acetothermia bacterium</name>
    <dbReference type="NCBI Taxonomy" id="236499"/>
    <lineage>
        <taxon>Bacteria</taxon>
        <taxon>Candidatus Bipolaricaulota</taxon>
        <taxon>environmental samples</taxon>
    </lineage>
</organism>
<gene>
    <name evidence="2" type="ORF">HGMM_F41F10C37</name>
</gene>
<feature type="signal peptide" evidence="1">
    <location>
        <begin position="1"/>
        <end position="22"/>
    </location>
</feature>
<proteinExistence type="predicted"/>
<dbReference type="AlphaFoldDB" id="H5SKH3"/>
<protein>
    <submittedName>
        <fullName evidence="2">Uncharacterized protein</fullName>
    </submittedName>
</protein>
<evidence type="ECO:0000313" key="2">
    <source>
        <dbReference type="EMBL" id="BAL56659.1"/>
    </source>
</evidence>
<evidence type="ECO:0000256" key="1">
    <source>
        <dbReference type="SAM" id="SignalP"/>
    </source>
</evidence>
<reference evidence="2" key="2">
    <citation type="journal article" date="2012" name="PLoS ONE">
        <title>A Deeply Branching Thermophilic Bacterium with an Ancient Acetyl-CoA Pathway Dominates a Subsurface Ecosystem.</title>
        <authorList>
            <person name="Takami H."/>
            <person name="Noguchi H."/>
            <person name="Takaki Y."/>
            <person name="Uchiyama I."/>
            <person name="Toyoda A."/>
            <person name="Nishi S."/>
            <person name="Chee G.-J."/>
            <person name="Arai W."/>
            <person name="Nunoura T."/>
            <person name="Itoh T."/>
            <person name="Hattori M."/>
            <person name="Takai K."/>
        </authorList>
    </citation>
    <scope>NUCLEOTIDE SEQUENCE</scope>
</reference>